<dbReference type="Gene3D" id="1.10.10.10">
    <property type="entry name" value="Winged helix-like DNA-binding domain superfamily/Winged helix DNA-binding domain"/>
    <property type="match status" value="1"/>
</dbReference>
<protein>
    <submittedName>
        <fullName evidence="5">GntR family transcriptional regulator</fullName>
    </submittedName>
</protein>
<name>A0A1Y4LVB4_9FIRM</name>
<dbReference type="CDD" id="cd07377">
    <property type="entry name" value="WHTH_GntR"/>
    <property type="match status" value="1"/>
</dbReference>
<dbReference type="Proteomes" id="UP000195447">
    <property type="component" value="Unassembled WGS sequence"/>
</dbReference>
<dbReference type="PANTHER" id="PTHR38445">
    <property type="entry name" value="HTH-TYPE TRANSCRIPTIONAL REPRESSOR YTRA"/>
    <property type="match status" value="1"/>
</dbReference>
<dbReference type="PANTHER" id="PTHR38445:SF10">
    <property type="entry name" value="GNTR-FAMILY TRANSCRIPTIONAL REGULATOR"/>
    <property type="match status" value="1"/>
</dbReference>
<comment type="caution">
    <text evidence="5">The sequence shown here is derived from an EMBL/GenBank/DDBJ whole genome shotgun (WGS) entry which is preliminary data.</text>
</comment>
<reference evidence="6" key="1">
    <citation type="submission" date="2017-04" db="EMBL/GenBank/DDBJ databases">
        <title>Function of individual gut microbiota members based on whole genome sequencing of pure cultures obtained from chicken caecum.</title>
        <authorList>
            <person name="Medvecky M."/>
            <person name="Cejkova D."/>
            <person name="Polansky O."/>
            <person name="Karasova D."/>
            <person name="Kubasova T."/>
            <person name="Cizek A."/>
            <person name="Rychlik I."/>
        </authorList>
    </citation>
    <scope>NUCLEOTIDE SEQUENCE [LARGE SCALE GENOMIC DNA]</scope>
    <source>
        <strain evidence="6">An178</strain>
    </source>
</reference>
<dbReference type="EMBL" id="NFKM01000009">
    <property type="protein sequence ID" value="OUP60573.1"/>
    <property type="molecule type" value="Genomic_DNA"/>
</dbReference>
<gene>
    <name evidence="5" type="ORF">B5F14_05540</name>
</gene>
<evidence type="ECO:0000256" key="2">
    <source>
        <dbReference type="ARBA" id="ARBA00023125"/>
    </source>
</evidence>
<dbReference type="SMART" id="SM00345">
    <property type="entry name" value="HTH_GNTR"/>
    <property type="match status" value="1"/>
</dbReference>
<dbReference type="AlphaFoldDB" id="A0A1Y4LVB4"/>
<dbReference type="InterPro" id="IPR036388">
    <property type="entry name" value="WH-like_DNA-bd_sf"/>
</dbReference>
<organism evidence="5 6">
    <name type="scientific">Faecalitalea cylindroides</name>
    <dbReference type="NCBI Taxonomy" id="39483"/>
    <lineage>
        <taxon>Bacteria</taxon>
        <taxon>Bacillati</taxon>
        <taxon>Bacillota</taxon>
        <taxon>Erysipelotrichia</taxon>
        <taxon>Erysipelotrichales</taxon>
        <taxon>Erysipelotrichaceae</taxon>
        <taxon>Faecalitalea</taxon>
    </lineage>
</organism>
<feature type="domain" description="HTH gntR-type" evidence="4">
    <location>
        <begin position="9"/>
        <end position="77"/>
    </location>
</feature>
<keyword evidence="3" id="KW-0804">Transcription</keyword>
<dbReference type="RefSeq" id="WP_087158593.1">
    <property type="nucleotide sequence ID" value="NZ_CBCTZC010000003.1"/>
</dbReference>
<dbReference type="InterPro" id="IPR036390">
    <property type="entry name" value="WH_DNA-bd_sf"/>
</dbReference>
<dbReference type="Pfam" id="PF00392">
    <property type="entry name" value="GntR"/>
    <property type="match status" value="1"/>
</dbReference>
<dbReference type="InterPro" id="IPR000524">
    <property type="entry name" value="Tscrpt_reg_HTH_GntR"/>
</dbReference>
<dbReference type="GO" id="GO:0003700">
    <property type="term" value="F:DNA-binding transcription factor activity"/>
    <property type="evidence" value="ECO:0007669"/>
    <property type="project" value="InterPro"/>
</dbReference>
<accession>A0A1Y4LVB4</accession>
<keyword evidence="2" id="KW-0238">DNA-binding</keyword>
<evidence type="ECO:0000259" key="4">
    <source>
        <dbReference type="PROSITE" id="PS50949"/>
    </source>
</evidence>
<proteinExistence type="predicted"/>
<evidence type="ECO:0000313" key="5">
    <source>
        <dbReference type="EMBL" id="OUP60573.1"/>
    </source>
</evidence>
<evidence type="ECO:0000313" key="6">
    <source>
        <dbReference type="Proteomes" id="UP000195447"/>
    </source>
</evidence>
<evidence type="ECO:0000256" key="1">
    <source>
        <dbReference type="ARBA" id="ARBA00023015"/>
    </source>
</evidence>
<keyword evidence="1" id="KW-0805">Transcription regulation</keyword>
<dbReference type="SUPFAM" id="SSF46785">
    <property type="entry name" value="Winged helix' DNA-binding domain"/>
    <property type="match status" value="1"/>
</dbReference>
<sequence length="127" mass="14518">MNVNPNSEKPIFIQIAEQLEDSIFTGVYPEETKIPSTNEISALLNINPHTVLKGMNLLVDEEIIYKKRGLGMFVKENAVKKIRQKRQNQFYDQFIATLIEEANKLHMSKTEIISMIERGYGDASNSD</sequence>
<dbReference type="GO" id="GO:0003677">
    <property type="term" value="F:DNA binding"/>
    <property type="evidence" value="ECO:0007669"/>
    <property type="project" value="UniProtKB-KW"/>
</dbReference>
<dbReference type="PROSITE" id="PS50949">
    <property type="entry name" value="HTH_GNTR"/>
    <property type="match status" value="1"/>
</dbReference>
<evidence type="ECO:0000256" key="3">
    <source>
        <dbReference type="ARBA" id="ARBA00023163"/>
    </source>
</evidence>
<keyword evidence="6" id="KW-1185">Reference proteome</keyword>